<reference evidence="3 4" key="2">
    <citation type="submission" date="2018-06" db="EMBL/GenBank/DDBJ databases">
        <title>Marinobactersediminissp. nov, a moderately halophilic bacterium isolated from marine solar saltern.</title>
        <authorList>
            <person name="Zhang Y."/>
        </authorList>
    </citation>
    <scope>NUCLEOTIDE SEQUENCE [LARGE SCALE GENOMIC DNA]</scope>
    <source>
        <strain evidence="3 4">F01</strain>
    </source>
</reference>
<reference evidence="4" key="1">
    <citation type="submission" date="2018-05" db="EMBL/GenBank/DDBJ databases">
        <authorList>
            <person name="Lu D."/>
        </authorList>
    </citation>
    <scope>NUCLEOTIDE SEQUENCE [LARGE SCALE GENOMIC DNA]</scope>
    <source>
        <strain evidence="4">F01</strain>
    </source>
</reference>
<accession>A0A2V3ZLI1</accession>
<dbReference type="OrthoDB" id="9762238at2"/>
<feature type="domain" description="YhdP central" evidence="2">
    <location>
        <begin position="18"/>
        <end position="886"/>
    </location>
</feature>
<gene>
    <name evidence="3" type="ORF">DIT71_14980</name>
</gene>
<dbReference type="InterPro" id="IPR011836">
    <property type="entry name" value="YhdP"/>
</dbReference>
<dbReference type="InterPro" id="IPR025263">
    <property type="entry name" value="YhdP_central"/>
</dbReference>
<organism evidence="3 4">
    <name type="scientific">Marinobacter vulgaris</name>
    <dbReference type="NCBI Taxonomy" id="1928331"/>
    <lineage>
        <taxon>Bacteria</taxon>
        <taxon>Pseudomonadati</taxon>
        <taxon>Pseudomonadota</taxon>
        <taxon>Gammaproteobacteria</taxon>
        <taxon>Pseudomonadales</taxon>
        <taxon>Marinobacteraceae</taxon>
        <taxon>Marinobacter</taxon>
    </lineage>
</organism>
<evidence type="ECO:0000256" key="1">
    <source>
        <dbReference type="SAM" id="Phobius"/>
    </source>
</evidence>
<keyword evidence="1" id="KW-0472">Membrane</keyword>
<sequence>MVSSVADPENRHVLLRLLSRLASMIWWLLLVIVVLLALYAGIGRQLTTNINDYRDTVEQLLSSELGQEVRIGSLSSSWNWLNPTLVARDIAVLSDGEGNAVAGSLQSVRVGLDFLASLGRLRIVFTNFEADGLELTVNQTRRGEVVVEGVDIPEPMANDIERWLDLAGAWLSDPSVKITRLDLGVRDNNDQIRHVEIPQLDLVYQRGLFHASGRAMRPGTTEQLASFELVGRHFFRGDFTGQIYADINSGRLFDGLVEEYTWRDIRVEGFDLGGQVWMTFRDGRMEQVSGNVQTPYLQIGTGSQSLAPMEDIRASFGWRRKGASGSQQTGSAAPSWFRTGEFHLKGLEWRWNGDSVPPFSIRFRHSEAGPTIIADELALQPLRRLVTVVGLLPEVASAALENYRPSGKLNQLVLNLAPEREGQEEGGSHFELTALVRNIDVQAFRGAPGISGLNGRLYVTNEGGYVDAKSEELTLGFPALFRGSWNIRDLRALVAWRLEGDIIRIYGDDLAMGYGDDTDLTGAFDLRLDRNGEDNLGLRVGVRNGTAAMLTDFVPDKVVPPGLYDWLTTAIKEVDVTSGEYYGHGLINQGAPPGSFVSSMVFHFRDAILRYDERWPEITDASGTVHVQDGRTRVDVDSARTGGLELRPGQVRIVPGDSGAHLYVDAAAPVPGEAVTYWLENSPLGQLAGEGGRNIRLDGNYHLDLELGLPLGSDASPDVSARVRAESGTLTYPPADLQWTQLSGELGFSTSDGFSEKPLQARFMGSPVTLMLRRTGEGEALSIRQYGLVDIGTLMSLTALPEGSTLGLSGELNYQATLEVAPDTVSAVRLYSELSGLAINWPAPLAKEADEETPLSARIEPGTDGRLNVSVDWPERLNAELLWQSGNLGVVVHRLFLGDQQLTDIEVSARQGDGQWFVEAESEWLSGEVYWPADDSPVSVNLSRLRLARSEEPPEQDIPPLPEPEEQVRAFRALAMDNWPDIDLRIASLQLGDDDAGIWSLGLRPEATRLRIQDIAGTLKSLNLDGDLTWSIAGNRETTRFVGDITGDSLADMGNLFGTEIPFRSERTAVDMDIDWPGRPNDFDLSGLSGSVRVRFDDGVILEGNSTAQLFRVFNLLNSDTLWRRLQLDFSDLYEAGVAFDAISGKANILNGLLTLDPELQVVGPSGAFKLSGTSNMAEESLDMEMVVVLPLTQNLPLAALLLGAGAPIGGALFVLDKVLGDPLSKLTSATYSVTGSWDEPDVRLRRVFDTGQ</sequence>
<keyword evidence="1" id="KW-1133">Transmembrane helix</keyword>
<dbReference type="AlphaFoldDB" id="A0A2V3ZLI1"/>
<dbReference type="PANTHER" id="PTHR38690:SF1">
    <property type="entry name" value="PROTEASE"/>
    <property type="match status" value="1"/>
</dbReference>
<dbReference type="Proteomes" id="UP000253987">
    <property type="component" value="Unassembled WGS sequence"/>
</dbReference>
<dbReference type="PANTHER" id="PTHR38690">
    <property type="entry name" value="PROTEASE-RELATED"/>
    <property type="match status" value="1"/>
</dbReference>
<evidence type="ECO:0000259" key="2">
    <source>
        <dbReference type="Pfam" id="PF13116"/>
    </source>
</evidence>
<feature type="domain" description="YhdP central" evidence="2">
    <location>
        <begin position="888"/>
        <end position="1243"/>
    </location>
</feature>
<name>A0A2V3ZLI1_9GAMM</name>
<keyword evidence="1" id="KW-0812">Transmembrane</keyword>
<evidence type="ECO:0000313" key="3">
    <source>
        <dbReference type="EMBL" id="PXX89808.1"/>
    </source>
</evidence>
<dbReference type="Pfam" id="PF13116">
    <property type="entry name" value="YhdP"/>
    <property type="match status" value="2"/>
</dbReference>
<proteinExistence type="predicted"/>
<feature type="transmembrane region" description="Helical" evidence="1">
    <location>
        <begin position="21"/>
        <end position="42"/>
    </location>
</feature>
<protein>
    <recommendedName>
        <fullName evidence="2">YhdP central domain-containing protein</fullName>
    </recommendedName>
</protein>
<comment type="caution">
    <text evidence="3">The sequence shown here is derived from an EMBL/GenBank/DDBJ whole genome shotgun (WGS) entry which is preliminary data.</text>
</comment>
<dbReference type="EMBL" id="QFWX01000006">
    <property type="protein sequence ID" value="PXX89808.1"/>
    <property type="molecule type" value="Genomic_DNA"/>
</dbReference>
<keyword evidence="4" id="KW-1185">Reference proteome</keyword>
<evidence type="ECO:0000313" key="4">
    <source>
        <dbReference type="Proteomes" id="UP000253987"/>
    </source>
</evidence>